<protein>
    <submittedName>
        <fullName evidence="1">Uncharacterized protein</fullName>
    </submittedName>
</protein>
<dbReference type="EMBL" id="CP136890">
    <property type="protein sequence ID" value="WOK94084.1"/>
    <property type="molecule type" value="Genomic_DNA"/>
</dbReference>
<organism evidence="1 2">
    <name type="scientific">Canna indica</name>
    <name type="common">Indian-shot</name>
    <dbReference type="NCBI Taxonomy" id="4628"/>
    <lineage>
        <taxon>Eukaryota</taxon>
        <taxon>Viridiplantae</taxon>
        <taxon>Streptophyta</taxon>
        <taxon>Embryophyta</taxon>
        <taxon>Tracheophyta</taxon>
        <taxon>Spermatophyta</taxon>
        <taxon>Magnoliopsida</taxon>
        <taxon>Liliopsida</taxon>
        <taxon>Zingiberales</taxon>
        <taxon>Cannaceae</taxon>
        <taxon>Canna</taxon>
    </lineage>
</organism>
<reference evidence="1 2" key="1">
    <citation type="submission" date="2023-10" db="EMBL/GenBank/DDBJ databases">
        <title>Chromosome-scale genome assembly provides insights into flower coloration mechanisms of Canna indica.</title>
        <authorList>
            <person name="Li C."/>
        </authorList>
    </citation>
    <scope>NUCLEOTIDE SEQUENCE [LARGE SCALE GENOMIC DNA]</scope>
    <source>
        <tissue evidence="1">Flower</tissue>
    </source>
</reference>
<keyword evidence="2" id="KW-1185">Reference proteome</keyword>
<dbReference type="AlphaFoldDB" id="A0AAQ3JPW1"/>
<accession>A0AAQ3JPW1</accession>
<evidence type="ECO:0000313" key="2">
    <source>
        <dbReference type="Proteomes" id="UP001327560"/>
    </source>
</evidence>
<proteinExistence type="predicted"/>
<sequence length="101" mass="11312">MKTMMVKEEGCEEDEDEVKGKRSGAGRIFYSDKMASILGIFIFANCHHGIGCRAPPLKRNVKAGDTKAEKVIDGKVKGNGEQDFSYENLTIEENLYHNQDK</sequence>
<dbReference type="Proteomes" id="UP001327560">
    <property type="component" value="Chromosome 1"/>
</dbReference>
<evidence type="ECO:0000313" key="1">
    <source>
        <dbReference type="EMBL" id="WOK94084.1"/>
    </source>
</evidence>
<gene>
    <name evidence="1" type="ORF">Cni_G02786</name>
</gene>
<name>A0AAQ3JPW1_9LILI</name>